<dbReference type="Gene3D" id="2.60.40.10">
    <property type="entry name" value="Immunoglobulins"/>
    <property type="match status" value="1"/>
</dbReference>
<dbReference type="InterPro" id="IPR013320">
    <property type="entry name" value="ConA-like_dom_sf"/>
</dbReference>
<dbReference type="SUPFAM" id="SSF49899">
    <property type="entry name" value="Concanavalin A-like lectins/glucanases"/>
    <property type="match status" value="1"/>
</dbReference>
<accession>A0ABT9B739</accession>
<dbReference type="Proteomes" id="UP001176429">
    <property type="component" value="Unassembled WGS sequence"/>
</dbReference>
<keyword evidence="4" id="KW-1185">Reference proteome</keyword>
<evidence type="ECO:0000256" key="1">
    <source>
        <dbReference type="SAM" id="SignalP"/>
    </source>
</evidence>
<keyword evidence="1" id="KW-0732">Signal</keyword>
<reference evidence="3" key="1">
    <citation type="submission" date="2023-07" db="EMBL/GenBank/DDBJ databases">
        <authorList>
            <person name="Kim M.K."/>
        </authorList>
    </citation>
    <scope>NUCLEOTIDE SEQUENCE</scope>
    <source>
        <strain evidence="3">ASUV-10-1</strain>
    </source>
</reference>
<evidence type="ECO:0000313" key="4">
    <source>
        <dbReference type="Proteomes" id="UP001176429"/>
    </source>
</evidence>
<proteinExistence type="predicted"/>
<evidence type="ECO:0000259" key="2">
    <source>
        <dbReference type="Pfam" id="PF18962"/>
    </source>
</evidence>
<evidence type="ECO:0000313" key="3">
    <source>
        <dbReference type="EMBL" id="MDO7873977.1"/>
    </source>
</evidence>
<gene>
    <name evidence="3" type="ORF">Q5H93_04465</name>
</gene>
<dbReference type="EMBL" id="JAUQSY010000002">
    <property type="protein sequence ID" value="MDO7873977.1"/>
    <property type="molecule type" value="Genomic_DNA"/>
</dbReference>
<organism evidence="3 4">
    <name type="scientific">Hymenobacter aranciens</name>
    <dbReference type="NCBI Taxonomy" id="3063996"/>
    <lineage>
        <taxon>Bacteria</taxon>
        <taxon>Pseudomonadati</taxon>
        <taxon>Bacteroidota</taxon>
        <taxon>Cytophagia</taxon>
        <taxon>Cytophagales</taxon>
        <taxon>Hymenobacteraceae</taxon>
        <taxon>Hymenobacter</taxon>
    </lineage>
</organism>
<comment type="caution">
    <text evidence="3">The sequence shown here is derived from an EMBL/GenBank/DDBJ whole genome shotgun (WGS) entry which is preliminary data.</text>
</comment>
<dbReference type="InterPro" id="IPR026444">
    <property type="entry name" value="Secre_tail"/>
</dbReference>
<dbReference type="NCBIfam" id="TIGR04183">
    <property type="entry name" value="Por_Secre_tail"/>
    <property type="match status" value="1"/>
</dbReference>
<protein>
    <submittedName>
        <fullName evidence="3">Choice-of-anchor J domain-containing protein</fullName>
    </submittedName>
</protein>
<feature type="signal peptide" evidence="1">
    <location>
        <begin position="1"/>
        <end position="20"/>
    </location>
</feature>
<sequence>MKKTLLTALVLAASSGTMYAQQARLSIFEEFSGENCGPCAAYNPALWSLISANPSNVILVKYQSPIPSAGPIYNAYRTVTNARLSYYSVPFAPYGRLNGVQVGDGNITRLTQSNLTQAAAVAAPFAITASHQWIANGDSVSVTVNLSAQSGYAPAGANLRLRAALIEHLEYATAPGTNGEREFHNVVREMYPNAAGTQLANAWTTGQTQTLVLKGRVPSYVNKAASGDTRVVVWVQNETDKAVPQTAVSAYVAPSVDAAASLRLPSSLVCTTTRATINPIVALENTGTSPLTSATIYYKRAGSAWQTYNWTGTLAAAGTTNVALPAMTVAPGVTTLIDSVAQPNGMRDMNTANDRNSFVVTAYDATPQALPIITGFETGGTMPPFWSLYDANGNLRSWTISGNATSTQAHNRSRYMLLHNNFDFPAGETNYILLPTDNAPSGPKFLNFYVAHAQYQTSNDALDVVYSTDCGTTWTPVWQRAGATLATGVWGTTAFRPTQNQWQGHSVSLAAVPVGAMLAFRAISDYGNNVYIDDVEVATAPLAARTPDDVKTLTLTPNPANMQAALTFELLRSQAVAVSVVDELGRTVLTPPAGQFGVGSQQVTINTASLAPGLYTVLLRTADGSLAKRLSVIR</sequence>
<dbReference type="NCBIfam" id="NF038128">
    <property type="entry name" value="choice_anch_J"/>
    <property type="match status" value="1"/>
</dbReference>
<feature type="chain" id="PRO_5047335479" evidence="1">
    <location>
        <begin position="21"/>
        <end position="634"/>
    </location>
</feature>
<dbReference type="Gene3D" id="2.60.120.200">
    <property type="match status" value="1"/>
</dbReference>
<feature type="domain" description="Secretion system C-terminal sorting" evidence="2">
    <location>
        <begin position="557"/>
        <end position="630"/>
    </location>
</feature>
<dbReference type="RefSeq" id="WP_305005289.1">
    <property type="nucleotide sequence ID" value="NZ_JAUQSY010000002.1"/>
</dbReference>
<dbReference type="Pfam" id="PF18962">
    <property type="entry name" value="Por_Secre_tail"/>
    <property type="match status" value="1"/>
</dbReference>
<name>A0ABT9B739_9BACT</name>
<dbReference type="InterPro" id="IPR013783">
    <property type="entry name" value="Ig-like_fold"/>
</dbReference>